<keyword evidence="2" id="KW-1185">Reference proteome</keyword>
<dbReference type="EMBL" id="CP027169">
    <property type="protein sequence ID" value="AVK05211.1"/>
    <property type="molecule type" value="Genomic_DNA"/>
</dbReference>
<sequence length="41" mass="4727">MLGFFANEVKAGAIPHFSRQDDAIFESPQHRLQMGARRLRQ</sequence>
<protein>
    <submittedName>
        <fullName evidence="1">Uncharacterized protein</fullName>
    </submittedName>
</protein>
<dbReference type="AlphaFoldDB" id="A0A2R3ITG2"/>
<organism evidence="1 2">
    <name type="scientific">Pseudomonas paraeruginosa</name>
    <dbReference type="NCBI Taxonomy" id="2994495"/>
    <lineage>
        <taxon>Bacteria</taxon>
        <taxon>Pseudomonadati</taxon>
        <taxon>Pseudomonadota</taxon>
        <taxon>Gammaproteobacteria</taxon>
        <taxon>Pseudomonadales</taxon>
        <taxon>Pseudomonadaceae</taxon>
        <taxon>Pseudomonas</taxon>
    </lineage>
</organism>
<reference evidence="1 2" key="1">
    <citation type="submission" date="2018-02" db="EMBL/GenBank/DDBJ databases">
        <title>FDA/CDC Antimicrobial Resistant Isolate Bank Genome Sequencing.</title>
        <authorList>
            <person name="Benahmed F.H."/>
            <person name="Lutgring J.D."/>
            <person name="Yoo B."/>
            <person name="Machado M."/>
            <person name="Brown A."/>
            <person name="McAllister G."/>
            <person name="Perry A."/>
            <person name="Halpin A.L."/>
            <person name="Vavikolanu K."/>
            <person name="Ott S."/>
            <person name="Zhao X."/>
            <person name="Tallon L.J."/>
            <person name="Sadzewicz L."/>
            <person name="Aluvathingal J."/>
            <person name="Nadendla S."/>
            <person name="Voskania-kordi A."/>
            <person name="Simonyan V."/>
            <person name="Patel J."/>
            <person name="Shawar R.M."/>
        </authorList>
    </citation>
    <scope>NUCLEOTIDE SEQUENCE [LARGE SCALE GENOMIC DNA]</scope>
    <source>
        <strain evidence="1 2">AR_0356</strain>
    </source>
</reference>
<gene>
    <name evidence="1" type="ORF">CSB93_1105</name>
</gene>
<accession>A0A2R3ITG2</accession>
<proteinExistence type="predicted"/>
<name>A0A2R3ITG2_9PSED</name>
<dbReference type="Proteomes" id="UP000238390">
    <property type="component" value="Chromosome"/>
</dbReference>
<evidence type="ECO:0000313" key="2">
    <source>
        <dbReference type="Proteomes" id="UP000238390"/>
    </source>
</evidence>
<evidence type="ECO:0000313" key="1">
    <source>
        <dbReference type="EMBL" id="AVK05211.1"/>
    </source>
</evidence>